<reference evidence="2" key="1">
    <citation type="submission" date="2020-10" db="EMBL/GenBank/DDBJ databases">
        <authorList>
            <person name="Gilroy R."/>
        </authorList>
    </citation>
    <scope>NUCLEOTIDE SEQUENCE</scope>
    <source>
        <strain evidence="2">B1-8020</strain>
    </source>
</reference>
<evidence type="ECO:0000256" key="1">
    <source>
        <dbReference type="SAM" id="SignalP"/>
    </source>
</evidence>
<comment type="caution">
    <text evidence="2">The sequence shown here is derived from an EMBL/GenBank/DDBJ whole genome shotgun (WGS) entry which is preliminary data.</text>
</comment>
<evidence type="ECO:0000313" key="3">
    <source>
        <dbReference type="Proteomes" id="UP000823604"/>
    </source>
</evidence>
<protein>
    <recommendedName>
        <fullName evidence="4">BACON domain-containing protein</fullName>
    </recommendedName>
</protein>
<evidence type="ECO:0008006" key="4">
    <source>
        <dbReference type="Google" id="ProtNLM"/>
    </source>
</evidence>
<organism evidence="2 3">
    <name type="scientific">Candidatus Merdivivens pullicola</name>
    <dbReference type="NCBI Taxonomy" id="2840872"/>
    <lineage>
        <taxon>Bacteria</taxon>
        <taxon>Pseudomonadati</taxon>
        <taxon>Bacteroidota</taxon>
        <taxon>Bacteroidia</taxon>
        <taxon>Bacteroidales</taxon>
        <taxon>Muribaculaceae</taxon>
        <taxon>Muribaculaceae incertae sedis</taxon>
        <taxon>Candidatus Merdivivens</taxon>
    </lineage>
</organism>
<feature type="chain" id="PRO_5038855785" description="BACON domain-containing protein" evidence="1">
    <location>
        <begin position="22"/>
        <end position="748"/>
    </location>
</feature>
<feature type="signal peptide" evidence="1">
    <location>
        <begin position="1"/>
        <end position="21"/>
    </location>
</feature>
<evidence type="ECO:0000313" key="2">
    <source>
        <dbReference type="EMBL" id="MBO8473076.1"/>
    </source>
</evidence>
<sequence length="748" mass="82165">MKNYFIFHLLLCTATAILSLAGCKPDEPVLVPELEITNDGDIGIAAEGGTALLTYKITNPAENGKITSATEEECDWISSMDYESTPGVVMIEVAPNTDKESRSVKIILTYTYTDKTIEDGITLVQKGTEKDEPGPDIPEGPDYEFEAFVFTGDYYGTRRSNNELHTYTNILSSAEDITAPGAISYQFELYCEAPADGRNPLPDLGTYTCGNGSEAMTFVSAKYTYINGNGAVERDLTLNNGTIEFGQDGKEYFFDATLTDSEGKVHHITYSSSVSIIYGEYSQDPHSVILTKDVDFMAKSVAATYKGTENNVMHVSLLFDDYGETRYQNIMHVEAYMPYNEEGKILPGTYNISSDYSEYTIETGEIAIVYGIEMPYGTYLEYIYYDMEGSGLNRIAWGAIASGTMTVAENGDEFDIVLDLTTAEGHSITGTWSGPIEVEGFAFTTLTGDKEINLDDAVAKAECLKEGKNENVWELLVESPDGGDCIRFELVAPAEAIAGGIPSGTYYAATDIDDPWEYEYIPGHITEEGGLGGSLYYSDLDEDGNPGEYAPAIDGEFEIENHDDGTYSISFSMEDDMGNIWKGEWQGEIKIKLEGISTLTANRQVVFDNASATATRYGETWGGYLWEINIKSQNGGDAIRFNLASVGGDFSDGVPSYEYYSTDYYDDPWEGEYIAGHIGADGELEGSFFFSDFDSDGNPQEYAPAIDGDFILENNGDGTYSISFAIKDDLGYVWSGQWNGSFELIDKL</sequence>
<keyword evidence="1" id="KW-0732">Signal</keyword>
<reference evidence="2" key="2">
    <citation type="journal article" date="2021" name="PeerJ">
        <title>Extensive microbial diversity within the chicken gut microbiome revealed by metagenomics and culture.</title>
        <authorList>
            <person name="Gilroy R."/>
            <person name="Ravi A."/>
            <person name="Getino M."/>
            <person name="Pursley I."/>
            <person name="Horton D.L."/>
            <person name="Alikhan N.F."/>
            <person name="Baker D."/>
            <person name="Gharbi K."/>
            <person name="Hall N."/>
            <person name="Watson M."/>
            <person name="Adriaenssens E.M."/>
            <person name="Foster-Nyarko E."/>
            <person name="Jarju S."/>
            <person name="Secka A."/>
            <person name="Antonio M."/>
            <person name="Oren A."/>
            <person name="Chaudhuri R.R."/>
            <person name="La Ragione R."/>
            <person name="Hildebrand F."/>
            <person name="Pallen M.J."/>
        </authorList>
    </citation>
    <scope>NUCLEOTIDE SEQUENCE</scope>
    <source>
        <strain evidence="2">B1-8020</strain>
    </source>
</reference>
<accession>A0A9D9IJ68</accession>
<dbReference type="Proteomes" id="UP000823604">
    <property type="component" value="Unassembled WGS sequence"/>
</dbReference>
<name>A0A9D9IJ68_9BACT</name>
<gene>
    <name evidence="2" type="ORF">IAB81_05545</name>
</gene>
<dbReference type="AlphaFoldDB" id="A0A9D9IJ68"/>
<proteinExistence type="predicted"/>
<dbReference type="EMBL" id="JADIMA010000052">
    <property type="protein sequence ID" value="MBO8473076.1"/>
    <property type="molecule type" value="Genomic_DNA"/>
</dbReference>
<dbReference type="PROSITE" id="PS51257">
    <property type="entry name" value="PROKAR_LIPOPROTEIN"/>
    <property type="match status" value="1"/>
</dbReference>